<dbReference type="Proteomes" id="UP001235849">
    <property type="component" value="Unassembled WGS sequence"/>
</dbReference>
<feature type="transmembrane region" description="Helical" evidence="6">
    <location>
        <begin position="6"/>
        <end position="23"/>
    </location>
</feature>
<keyword evidence="4 6" id="KW-1133">Transmembrane helix</keyword>
<feature type="transmembrane region" description="Helical" evidence="6">
    <location>
        <begin position="77"/>
        <end position="98"/>
    </location>
</feature>
<accession>A0ABT7B3M6</accession>
<dbReference type="PANTHER" id="PTHR12677:SF59">
    <property type="entry name" value="GOLGI APPARATUS MEMBRANE PROTEIN TVP38-RELATED"/>
    <property type="match status" value="1"/>
</dbReference>
<evidence type="ECO:0000313" key="9">
    <source>
        <dbReference type="Proteomes" id="UP001235849"/>
    </source>
</evidence>
<evidence type="ECO:0000256" key="3">
    <source>
        <dbReference type="ARBA" id="ARBA00022692"/>
    </source>
</evidence>
<keyword evidence="2 6" id="KW-1003">Cell membrane</keyword>
<feature type="transmembrane region" description="Helical" evidence="6">
    <location>
        <begin position="154"/>
        <end position="173"/>
    </location>
</feature>
<feature type="transmembrane region" description="Helical" evidence="6">
    <location>
        <begin position="185"/>
        <end position="205"/>
    </location>
</feature>
<dbReference type="InterPro" id="IPR015414">
    <property type="entry name" value="TMEM64"/>
</dbReference>
<evidence type="ECO:0000256" key="5">
    <source>
        <dbReference type="ARBA" id="ARBA00023136"/>
    </source>
</evidence>
<feature type="transmembrane region" description="Helical" evidence="6">
    <location>
        <begin position="118"/>
        <end position="142"/>
    </location>
</feature>
<comment type="similarity">
    <text evidence="6">Belongs to the TVP38/TMEM64 family.</text>
</comment>
<feature type="transmembrane region" description="Helical" evidence="6">
    <location>
        <begin position="44"/>
        <end position="71"/>
    </location>
</feature>
<comment type="caution">
    <text evidence="8">The sequence shown here is derived from an EMBL/GenBank/DDBJ whole genome shotgun (WGS) entry which is preliminary data.</text>
</comment>
<dbReference type="InterPro" id="IPR032816">
    <property type="entry name" value="VTT_dom"/>
</dbReference>
<keyword evidence="5 6" id="KW-0472">Membrane</keyword>
<keyword evidence="3 6" id="KW-0812">Transmembrane</keyword>
<sequence length="213" mass="23338">MKHILFLLFILGIVGTIIAFYWLSELEFEQLEQELQGMGMGTPLLFMGIYIISTLLILPTTPLNLMAGVLFGPGLGLLWTSLASIICALIGFAFTRTLGRKRVSERLKGYWQAMDADIAYGGLFYVFSIRLLPIIPFGIVNLAAGLTSVRVKDYLLGTVVGTVLGLFPFILLGSEGVKAIKTGEILPLLGALALSSLLVGMATWYRRHRMPPE</sequence>
<dbReference type="PANTHER" id="PTHR12677">
    <property type="entry name" value="GOLGI APPARATUS MEMBRANE PROTEIN TVP38-RELATED"/>
    <property type="match status" value="1"/>
</dbReference>
<protein>
    <recommendedName>
        <fullName evidence="6">TVP38/TMEM64 family membrane protein</fullName>
    </recommendedName>
</protein>
<comment type="subcellular location">
    <subcellularLocation>
        <location evidence="1 6">Cell membrane</location>
        <topology evidence="1 6">Multi-pass membrane protein</topology>
    </subcellularLocation>
</comment>
<evidence type="ECO:0000259" key="7">
    <source>
        <dbReference type="Pfam" id="PF09335"/>
    </source>
</evidence>
<dbReference type="RefSeq" id="WP_283765277.1">
    <property type="nucleotide sequence ID" value="NZ_JAQOSO010000009.1"/>
</dbReference>
<dbReference type="EMBL" id="JAQOSO010000009">
    <property type="protein sequence ID" value="MDJ1172898.1"/>
    <property type="molecule type" value="Genomic_DNA"/>
</dbReference>
<keyword evidence="9" id="KW-1185">Reference proteome</keyword>
<feature type="domain" description="VTT" evidence="7">
    <location>
        <begin position="58"/>
        <end position="174"/>
    </location>
</feature>
<name>A0ABT7B3M6_9CYAN</name>
<evidence type="ECO:0000313" key="8">
    <source>
        <dbReference type="EMBL" id="MDJ1172898.1"/>
    </source>
</evidence>
<reference evidence="8 9" key="1">
    <citation type="submission" date="2023-01" db="EMBL/GenBank/DDBJ databases">
        <title>Novel diversity within Roseofilum (Cyanobacteria; Desertifilaceae) from marine benthic mats with descriptions of four novel species.</title>
        <authorList>
            <person name="Wang Y."/>
            <person name="Berthold D.E."/>
            <person name="Hu J."/>
            <person name="Lefler F.W."/>
            <person name="Laughinghouse H.D. IV."/>
        </authorList>
    </citation>
    <scope>NUCLEOTIDE SEQUENCE [LARGE SCALE GENOMIC DNA]</scope>
    <source>
        <strain evidence="8 9">BLCC-M114</strain>
    </source>
</reference>
<gene>
    <name evidence="8" type="ORF">PMG25_02210</name>
</gene>
<dbReference type="Pfam" id="PF09335">
    <property type="entry name" value="VTT_dom"/>
    <property type="match status" value="1"/>
</dbReference>
<evidence type="ECO:0000256" key="2">
    <source>
        <dbReference type="ARBA" id="ARBA00022475"/>
    </source>
</evidence>
<evidence type="ECO:0000256" key="1">
    <source>
        <dbReference type="ARBA" id="ARBA00004651"/>
    </source>
</evidence>
<evidence type="ECO:0000256" key="6">
    <source>
        <dbReference type="RuleBase" id="RU366058"/>
    </source>
</evidence>
<proteinExistence type="inferred from homology"/>
<organism evidence="8 9">
    <name type="scientific">Roseofilum capinflatum BLCC-M114</name>
    <dbReference type="NCBI Taxonomy" id="3022440"/>
    <lineage>
        <taxon>Bacteria</taxon>
        <taxon>Bacillati</taxon>
        <taxon>Cyanobacteriota</taxon>
        <taxon>Cyanophyceae</taxon>
        <taxon>Desertifilales</taxon>
        <taxon>Desertifilaceae</taxon>
        <taxon>Roseofilum</taxon>
        <taxon>Roseofilum capinflatum</taxon>
    </lineage>
</organism>
<evidence type="ECO:0000256" key="4">
    <source>
        <dbReference type="ARBA" id="ARBA00022989"/>
    </source>
</evidence>